<evidence type="ECO:0000313" key="2">
    <source>
        <dbReference type="EMBL" id="MDP9792415.1"/>
    </source>
</evidence>
<reference evidence="2 3" key="1">
    <citation type="submission" date="2023-07" db="EMBL/GenBank/DDBJ databases">
        <title>Sequencing the genomes of 1000 actinobacteria strains.</title>
        <authorList>
            <person name="Klenk H.-P."/>
        </authorList>
    </citation>
    <scope>NUCLEOTIDE SEQUENCE [LARGE SCALE GENOMIC DNA]</scope>
    <source>
        <strain evidence="2 3">DSM 44710</strain>
    </source>
</reference>
<protein>
    <submittedName>
        <fullName evidence="2">Uncharacterized protein</fullName>
    </submittedName>
</protein>
<keyword evidence="3" id="KW-1185">Reference proteome</keyword>
<dbReference type="RefSeq" id="WP_306827307.1">
    <property type="nucleotide sequence ID" value="NZ_JAUSRA010000001.1"/>
</dbReference>
<evidence type="ECO:0000256" key="1">
    <source>
        <dbReference type="SAM" id="Phobius"/>
    </source>
</evidence>
<keyword evidence="1" id="KW-1133">Transmembrane helix</keyword>
<accession>A0ABT9MLX5</accession>
<name>A0ABT9MLX5_9ACTN</name>
<keyword evidence="1" id="KW-0472">Membrane</keyword>
<dbReference type="Proteomes" id="UP001240984">
    <property type="component" value="Unassembled WGS sequence"/>
</dbReference>
<keyword evidence="1" id="KW-0812">Transmembrane</keyword>
<dbReference type="EMBL" id="JAUSRA010000001">
    <property type="protein sequence ID" value="MDP9792415.1"/>
    <property type="molecule type" value="Genomic_DNA"/>
</dbReference>
<feature type="transmembrane region" description="Helical" evidence="1">
    <location>
        <begin position="36"/>
        <end position="55"/>
    </location>
</feature>
<sequence>MAGVLILTAAVVAMTTRDEPATPTVGHAHGAGPDPITAVVLGLDVLVLVVLAVLARRWPPGVRRPAPARKVWRYRGRPLDD</sequence>
<comment type="caution">
    <text evidence="2">The sequence shown here is derived from an EMBL/GenBank/DDBJ whole genome shotgun (WGS) entry which is preliminary data.</text>
</comment>
<evidence type="ECO:0000313" key="3">
    <source>
        <dbReference type="Proteomes" id="UP001240984"/>
    </source>
</evidence>
<gene>
    <name evidence="2" type="ORF">J2S43_000927</name>
</gene>
<organism evidence="2 3">
    <name type="scientific">Catenuloplanes nepalensis</name>
    <dbReference type="NCBI Taxonomy" id="587533"/>
    <lineage>
        <taxon>Bacteria</taxon>
        <taxon>Bacillati</taxon>
        <taxon>Actinomycetota</taxon>
        <taxon>Actinomycetes</taxon>
        <taxon>Micromonosporales</taxon>
        <taxon>Micromonosporaceae</taxon>
        <taxon>Catenuloplanes</taxon>
    </lineage>
</organism>
<proteinExistence type="predicted"/>